<dbReference type="InterPro" id="IPR012854">
    <property type="entry name" value="Cu_amine_oxidase-like_N"/>
</dbReference>
<dbReference type="RefSeq" id="WP_132418194.1">
    <property type="nucleotide sequence ID" value="NZ_SKFG01000010.1"/>
</dbReference>
<dbReference type="Pfam" id="PF07833">
    <property type="entry name" value="Cu_amine_oxidN1"/>
    <property type="match status" value="1"/>
</dbReference>
<dbReference type="EMBL" id="SKFG01000010">
    <property type="protein sequence ID" value="TCZ77094.1"/>
    <property type="molecule type" value="Genomic_DNA"/>
</dbReference>
<keyword evidence="5" id="KW-1185">Reference proteome</keyword>
<accession>A0A4R4EB56</accession>
<evidence type="ECO:0000313" key="5">
    <source>
        <dbReference type="Proteomes" id="UP000295418"/>
    </source>
</evidence>
<comment type="caution">
    <text evidence="4">The sequence shown here is derived from an EMBL/GenBank/DDBJ whole genome shotgun (WGS) entry which is preliminary data.</text>
</comment>
<keyword evidence="2" id="KW-0812">Transmembrane</keyword>
<evidence type="ECO:0000256" key="2">
    <source>
        <dbReference type="SAM" id="Phobius"/>
    </source>
</evidence>
<reference evidence="4 5" key="1">
    <citation type="submission" date="2019-03" db="EMBL/GenBank/DDBJ databases">
        <authorList>
            <person name="Kim M.K.M."/>
        </authorList>
    </citation>
    <scope>NUCLEOTIDE SEQUENCE [LARGE SCALE GENOMIC DNA]</scope>
    <source>
        <strain evidence="4 5">18JY21-1</strain>
    </source>
</reference>
<keyword evidence="2" id="KW-0472">Membrane</keyword>
<evidence type="ECO:0000259" key="3">
    <source>
        <dbReference type="Pfam" id="PF07833"/>
    </source>
</evidence>
<feature type="domain" description="Copper amine oxidase-like N-terminal" evidence="3">
    <location>
        <begin position="98"/>
        <end position="204"/>
    </location>
</feature>
<proteinExistence type="predicted"/>
<keyword evidence="2" id="KW-1133">Transmembrane helix</keyword>
<gene>
    <name evidence="4" type="ORF">E0485_11550</name>
</gene>
<protein>
    <recommendedName>
        <fullName evidence="3">Copper amine oxidase-like N-terminal domain-containing protein</fullName>
    </recommendedName>
</protein>
<name>A0A4R4EB56_9BACL</name>
<evidence type="ECO:0000313" key="4">
    <source>
        <dbReference type="EMBL" id="TCZ77094.1"/>
    </source>
</evidence>
<dbReference type="AlphaFoldDB" id="A0A4R4EB56"/>
<organism evidence="4 5">
    <name type="scientific">Paenibacillus albiflavus</name>
    <dbReference type="NCBI Taxonomy" id="2545760"/>
    <lineage>
        <taxon>Bacteria</taxon>
        <taxon>Bacillati</taxon>
        <taxon>Bacillota</taxon>
        <taxon>Bacilli</taxon>
        <taxon>Bacillales</taxon>
        <taxon>Paenibacillaceae</taxon>
        <taxon>Paenibacillus</taxon>
    </lineage>
</organism>
<feature type="region of interest" description="Disordered" evidence="1">
    <location>
        <begin position="50"/>
        <end position="69"/>
    </location>
</feature>
<dbReference type="InterPro" id="IPR036582">
    <property type="entry name" value="Mao_N_sf"/>
</dbReference>
<dbReference type="SUPFAM" id="SSF55383">
    <property type="entry name" value="Copper amine oxidase, domain N"/>
    <property type="match status" value="1"/>
</dbReference>
<evidence type="ECO:0000256" key="1">
    <source>
        <dbReference type="SAM" id="MobiDB-lite"/>
    </source>
</evidence>
<dbReference type="Proteomes" id="UP000295418">
    <property type="component" value="Unassembled WGS sequence"/>
</dbReference>
<sequence length="216" mass="24800">MHKGNYISNKRFKKFAVRGAVIAFVVVMLGFVFTYNQSIVYADHKNDKKVEKDDHNKKSDKSKELNKDIKYDTDDRSNEMVSQIDRTGLSDKMITLQVDNKPLMKLTGFIQDQVIYVPAVTTLQQLDVASIWYENIGAIEMFVSDHTSATTVLDCIFRSNENVMFINGAKYRMTSVPIMKDNLLYIPAEAIAVLMRYQMTTKEELNGWSLTWEGVK</sequence>
<feature type="transmembrane region" description="Helical" evidence="2">
    <location>
        <begin position="15"/>
        <end position="35"/>
    </location>
</feature>